<evidence type="ECO:0000313" key="3">
    <source>
        <dbReference type="WBParaSite" id="PTRK_0001757800.1"/>
    </source>
</evidence>
<evidence type="ECO:0000256" key="1">
    <source>
        <dbReference type="SAM" id="MobiDB-lite"/>
    </source>
</evidence>
<keyword evidence="2" id="KW-1185">Reference proteome</keyword>
<dbReference type="PRINTS" id="PR00195">
    <property type="entry name" value="DYNAMIN"/>
</dbReference>
<sequence length="545" mass="62569">MVIIAVGPEKKGGRKTKGKGDRSLEGSIDEGGGKGNTKQRRRKKQQSIEMTQTVDEPNHPVKRRKSNRKKGAVVEITTKKIVHDPKLIGALPSLPLFYQQIVSPVKDRHQYNEVTKTVGWNSSEIVAKPTILVLGSDGSGKTTFINYLLREKKGYDSYVDAVRDHKNCFTHIIYDEKPVLFRGDEAGMMKNWHLNEITKFNKDRNDCQIQVLQIKNPLLEEITIIDSPKLTNLMLKNMNDDTGYFPLLKNLIRKIDMIIFLATPQIIGTDIARVIQLLSPHISKTIFCLNKCDIYRSFDLLSKDRKRFTDFVTASVVGEPKIICTYFKGVIKNEELKKHIHTDNDYLLLRLKKFPFQYKLARTASLNVHMLEVLYVAFLQHEIKRSDKKYKAKTLLPEEIEPINKCLSDLPNNEKFLKDHAYIPEAVMSASENIKPKYVKAEDIEALRMFLINDFPYIQTVASGEPEVLVKTLLPLADPNKDPEPPKKEKKKVIKEIKIALPQDDEDEDDDDDDDKAKGKKPKKHHDKQKFVKLDKNVIENIMKQ</sequence>
<feature type="compositionally biased region" description="Basic residues" evidence="1">
    <location>
        <begin position="60"/>
        <end position="70"/>
    </location>
</feature>
<dbReference type="InterPro" id="IPR027417">
    <property type="entry name" value="P-loop_NTPase"/>
</dbReference>
<dbReference type="Gene3D" id="1.10.268.20">
    <property type="match status" value="1"/>
</dbReference>
<reference evidence="3" key="1">
    <citation type="submission" date="2017-02" db="UniProtKB">
        <authorList>
            <consortium name="WormBaseParasite"/>
        </authorList>
    </citation>
    <scope>IDENTIFICATION</scope>
</reference>
<feature type="compositionally biased region" description="Acidic residues" evidence="1">
    <location>
        <begin position="503"/>
        <end position="514"/>
    </location>
</feature>
<dbReference type="WBParaSite" id="PTRK_0001757800.1">
    <property type="protein sequence ID" value="PTRK_0001757800.1"/>
    <property type="gene ID" value="PTRK_0001757800"/>
</dbReference>
<proteinExistence type="predicted"/>
<feature type="compositionally biased region" description="Basic and acidic residues" evidence="1">
    <location>
        <begin position="529"/>
        <end position="538"/>
    </location>
</feature>
<protein>
    <submittedName>
        <fullName evidence="3">G domain-containing protein</fullName>
    </submittedName>
</protein>
<dbReference type="Proteomes" id="UP000038045">
    <property type="component" value="Unplaced"/>
</dbReference>
<dbReference type="AlphaFoldDB" id="A0A0N5A6F5"/>
<dbReference type="Gene3D" id="3.40.50.300">
    <property type="entry name" value="P-loop containing nucleotide triphosphate hydrolases"/>
    <property type="match status" value="1"/>
</dbReference>
<organism evidence="2 3">
    <name type="scientific">Parastrongyloides trichosuri</name>
    <name type="common">Possum-specific nematode worm</name>
    <dbReference type="NCBI Taxonomy" id="131310"/>
    <lineage>
        <taxon>Eukaryota</taxon>
        <taxon>Metazoa</taxon>
        <taxon>Ecdysozoa</taxon>
        <taxon>Nematoda</taxon>
        <taxon>Chromadorea</taxon>
        <taxon>Rhabditida</taxon>
        <taxon>Tylenchina</taxon>
        <taxon>Panagrolaimomorpha</taxon>
        <taxon>Strongyloidoidea</taxon>
        <taxon>Strongyloididae</taxon>
        <taxon>Parastrongyloides</taxon>
    </lineage>
</organism>
<name>A0A0N5A6F5_PARTI</name>
<accession>A0A0N5A6F5</accession>
<dbReference type="InterPro" id="IPR022812">
    <property type="entry name" value="Dynamin"/>
</dbReference>
<feature type="region of interest" description="Disordered" evidence="1">
    <location>
        <begin position="1"/>
        <end position="70"/>
    </location>
</feature>
<feature type="compositionally biased region" description="Basic residues" evidence="1">
    <location>
        <begin position="518"/>
        <end position="528"/>
    </location>
</feature>
<evidence type="ECO:0000313" key="2">
    <source>
        <dbReference type="Proteomes" id="UP000038045"/>
    </source>
</evidence>
<dbReference type="SUPFAM" id="SSF52540">
    <property type="entry name" value="P-loop containing nucleoside triphosphate hydrolases"/>
    <property type="match status" value="1"/>
</dbReference>
<feature type="region of interest" description="Disordered" evidence="1">
    <location>
        <begin position="497"/>
        <end position="545"/>
    </location>
</feature>
<dbReference type="STRING" id="131310.A0A0N5A6F5"/>